<dbReference type="Pfam" id="PF01321">
    <property type="entry name" value="Creatinase_N"/>
    <property type="match status" value="1"/>
</dbReference>
<dbReference type="Gene3D" id="3.90.230.10">
    <property type="entry name" value="Creatinase/methionine aminopeptidase superfamily"/>
    <property type="match status" value="1"/>
</dbReference>
<keyword evidence="4" id="KW-1185">Reference proteome</keyword>
<dbReference type="GeneID" id="82890431"/>
<dbReference type="SUPFAM" id="SSF55920">
    <property type="entry name" value="Creatinase/aminopeptidase"/>
    <property type="match status" value="1"/>
</dbReference>
<proteinExistence type="predicted"/>
<dbReference type="EMBL" id="CP102294">
    <property type="protein sequence ID" value="UWN57536.1"/>
    <property type="molecule type" value="Genomic_DNA"/>
</dbReference>
<dbReference type="InterPro" id="IPR050659">
    <property type="entry name" value="Peptidase_M24B"/>
</dbReference>
<reference evidence="3" key="1">
    <citation type="journal article" date="2022" name="Cell">
        <title>Design, construction, and in vivo augmentation of a complex gut microbiome.</title>
        <authorList>
            <person name="Cheng A.G."/>
            <person name="Ho P.Y."/>
            <person name="Aranda-Diaz A."/>
            <person name="Jain S."/>
            <person name="Yu F.B."/>
            <person name="Meng X."/>
            <person name="Wang M."/>
            <person name="Iakiviak M."/>
            <person name="Nagashima K."/>
            <person name="Zhao A."/>
            <person name="Murugkar P."/>
            <person name="Patil A."/>
            <person name="Atabakhsh K."/>
            <person name="Weakley A."/>
            <person name="Yan J."/>
            <person name="Brumbaugh A.R."/>
            <person name="Higginbottom S."/>
            <person name="Dimas A."/>
            <person name="Shiver A.L."/>
            <person name="Deutschbauer A."/>
            <person name="Neff N."/>
            <person name="Sonnenburg J.L."/>
            <person name="Huang K.C."/>
            <person name="Fischbach M.A."/>
        </authorList>
    </citation>
    <scope>NUCLEOTIDE SEQUENCE</scope>
    <source>
        <strain evidence="3">AP11</strain>
    </source>
</reference>
<feature type="domain" description="Creatinase N-terminal" evidence="2">
    <location>
        <begin position="13"/>
        <end position="133"/>
    </location>
</feature>
<evidence type="ECO:0000259" key="2">
    <source>
        <dbReference type="Pfam" id="PF01321"/>
    </source>
</evidence>
<dbReference type="InterPro" id="IPR000587">
    <property type="entry name" value="Creatinase_N"/>
</dbReference>
<dbReference type="Gene3D" id="3.40.350.10">
    <property type="entry name" value="Creatinase/prolidase N-terminal domain"/>
    <property type="match status" value="1"/>
</dbReference>
<dbReference type="Proteomes" id="UP001059295">
    <property type="component" value="Chromosome"/>
</dbReference>
<name>A0ABY5V000_9BACT</name>
<sequence>MYDIELKNELERRWSSVREELARQQADALLVTTNVNLYYVSGRVFAGMAYIPSEGEPLFFVRRPVGLKGENVLYIRKPEEIGDRLRERGIALPRKLLLETDSIPMGEYLRYEKIFSPEQIGNGTRLLRTVRSVKTPFELGRLRLSGRLHAEVYRRIPELFRPGMTDLELSVEIERESRLKGSRGIFRIFGQSMEIFGGSVLAGDNADTPSPYDFALGGGGLDTSLPVGANGTVLSDGMSVMVDMGGNFTGYMTDMTRVFSVGELPDLAYRAHDASLEIQRRIAEAARPGTPASELYVIAVHTAAEAGLSEYFMGHRQQAGFVGHGIGIEINEMPVLAPRSKEILAEGMVFALEPKFVIPGVGAVGIENSFAVTAGGLEKLTPMDEEIVPLA</sequence>
<accession>A0ABY5V000</accession>
<dbReference type="SUPFAM" id="SSF53092">
    <property type="entry name" value="Creatinase/prolidase N-terminal domain"/>
    <property type="match status" value="1"/>
</dbReference>
<dbReference type="Pfam" id="PF00557">
    <property type="entry name" value="Peptidase_M24"/>
    <property type="match status" value="1"/>
</dbReference>
<dbReference type="InterPro" id="IPR036005">
    <property type="entry name" value="Creatinase/aminopeptidase-like"/>
</dbReference>
<feature type="domain" description="Peptidase M24" evidence="1">
    <location>
        <begin position="142"/>
        <end position="374"/>
    </location>
</feature>
<protein>
    <submittedName>
        <fullName evidence="3">Xaa-Pro peptidase family protein</fullName>
    </submittedName>
</protein>
<evidence type="ECO:0000313" key="3">
    <source>
        <dbReference type="EMBL" id="UWN57536.1"/>
    </source>
</evidence>
<organism evidence="3 4">
    <name type="scientific">Alistipes ihumii AP11</name>
    <dbReference type="NCBI Taxonomy" id="1211813"/>
    <lineage>
        <taxon>Bacteria</taxon>
        <taxon>Pseudomonadati</taxon>
        <taxon>Bacteroidota</taxon>
        <taxon>Bacteroidia</taxon>
        <taxon>Bacteroidales</taxon>
        <taxon>Rikenellaceae</taxon>
        <taxon>Alistipes</taxon>
    </lineage>
</organism>
<dbReference type="InterPro" id="IPR029149">
    <property type="entry name" value="Creatin/AminoP/Spt16_N"/>
</dbReference>
<dbReference type="PANTHER" id="PTHR46112:SF2">
    <property type="entry name" value="XAA-PRO AMINOPEPTIDASE P-RELATED"/>
    <property type="match status" value="1"/>
</dbReference>
<dbReference type="RefSeq" id="WP_019245057.1">
    <property type="nucleotide sequence ID" value="NZ_CAPH01000006.1"/>
</dbReference>
<dbReference type="PANTHER" id="PTHR46112">
    <property type="entry name" value="AMINOPEPTIDASE"/>
    <property type="match status" value="1"/>
</dbReference>
<dbReference type="InterPro" id="IPR000994">
    <property type="entry name" value="Pept_M24"/>
</dbReference>
<gene>
    <name evidence="3" type="ORF">NQ491_01815</name>
</gene>
<evidence type="ECO:0000259" key="1">
    <source>
        <dbReference type="Pfam" id="PF00557"/>
    </source>
</evidence>
<dbReference type="CDD" id="cd01066">
    <property type="entry name" value="APP_MetAP"/>
    <property type="match status" value="1"/>
</dbReference>
<evidence type="ECO:0000313" key="4">
    <source>
        <dbReference type="Proteomes" id="UP001059295"/>
    </source>
</evidence>